<reference evidence="1 2" key="1">
    <citation type="submission" date="2023-10" db="EMBL/GenBank/DDBJ databases">
        <title>Novel methanotroph of the genus Methylocapsa from a subarctic wetland.</title>
        <authorList>
            <person name="Belova S.E."/>
            <person name="Oshkin I.Y."/>
            <person name="Miroshnikov K."/>
            <person name="Dedysh S.N."/>
        </authorList>
    </citation>
    <scope>NUCLEOTIDE SEQUENCE [LARGE SCALE GENOMIC DNA]</scope>
    <source>
        <strain evidence="1 2">RX1</strain>
        <plasmid evidence="1 2">pRX1</plasmid>
    </source>
</reference>
<dbReference type="EMBL" id="CP136863">
    <property type="protein sequence ID" value="WOJ91670.1"/>
    <property type="molecule type" value="Genomic_DNA"/>
</dbReference>
<keyword evidence="2" id="KW-1185">Reference proteome</keyword>
<organism evidence="1 2">
    <name type="scientific">Methylocapsa polymorpha</name>
    <dbReference type="NCBI Taxonomy" id="3080828"/>
    <lineage>
        <taxon>Bacteria</taxon>
        <taxon>Pseudomonadati</taxon>
        <taxon>Pseudomonadota</taxon>
        <taxon>Alphaproteobacteria</taxon>
        <taxon>Hyphomicrobiales</taxon>
        <taxon>Beijerinckiaceae</taxon>
        <taxon>Methylocapsa</taxon>
    </lineage>
</organism>
<dbReference type="Proteomes" id="UP001626536">
    <property type="component" value="Plasmid pRX1"/>
</dbReference>
<evidence type="ECO:0008006" key="3">
    <source>
        <dbReference type="Google" id="ProtNLM"/>
    </source>
</evidence>
<dbReference type="RefSeq" id="WP_318655099.1">
    <property type="nucleotide sequence ID" value="NZ_CP136863.1"/>
</dbReference>
<sequence>MAEAISGLVQHQTRAAGLGVSDALGDARDKIASTSADAQKRIRAASGEVEASIEHHPVTAALIAFAVRLSIGMFGRFRG</sequence>
<proteinExistence type="predicted"/>
<protein>
    <recommendedName>
        <fullName evidence="3">DUF883 domain-containing protein</fullName>
    </recommendedName>
</protein>
<name>A0ABZ0HXT4_9HYPH</name>
<evidence type="ECO:0000313" key="2">
    <source>
        <dbReference type="Proteomes" id="UP001626536"/>
    </source>
</evidence>
<accession>A0ABZ0HXT4</accession>
<geneLocation type="plasmid" evidence="1 2">
    <name>pRX1</name>
</geneLocation>
<gene>
    <name evidence="1" type="ORF">RZS28_19675</name>
</gene>
<keyword evidence="1" id="KW-0614">Plasmid</keyword>
<evidence type="ECO:0000313" key="1">
    <source>
        <dbReference type="EMBL" id="WOJ91670.1"/>
    </source>
</evidence>